<evidence type="ECO:0000313" key="3">
    <source>
        <dbReference type="Proteomes" id="UP000198546"/>
    </source>
</evidence>
<protein>
    <submittedName>
        <fullName evidence="2">Putative GTP pyrophosphokinase</fullName>
    </submittedName>
</protein>
<dbReference type="InterPro" id="IPR052366">
    <property type="entry name" value="GTP_Pyrophosphokinase"/>
</dbReference>
<dbReference type="SMART" id="SM00954">
    <property type="entry name" value="RelA_SpoT"/>
    <property type="match status" value="1"/>
</dbReference>
<dbReference type="Proteomes" id="UP000198546">
    <property type="component" value="Chromosome i"/>
</dbReference>
<dbReference type="GO" id="GO:0015969">
    <property type="term" value="P:guanosine tetraphosphate metabolic process"/>
    <property type="evidence" value="ECO:0007669"/>
    <property type="project" value="InterPro"/>
</dbReference>
<dbReference type="PANTHER" id="PTHR47837:SF2">
    <property type="entry name" value="GTP PYROPHOSPHOKINASE YWAC"/>
    <property type="match status" value="1"/>
</dbReference>
<dbReference type="RefSeq" id="WP_231946553.1">
    <property type="nucleotide sequence ID" value="NZ_LT629688.1"/>
</dbReference>
<accession>A0A1G6X3C4</accession>
<evidence type="ECO:0000313" key="2">
    <source>
        <dbReference type="EMBL" id="SDD72544.1"/>
    </source>
</evidence>
<proteinExistence type="predicted"/>
<evidence type="ECO:0000259" key="1">
    <source>
        <dbReference type="SMART" id="SM00954"/>
    </source>
</evidence>
<dbReference type="STRING" id="675864.SAMN04489747_1600"/>
<dbReference type="GO" id="GO:0016301">
    <property type="term" value="F:kinase activity"/>
    <property type="evidence" value="ECO:0007669"/>
    <property type="project" value="UniProtKB-KW"/>
</dbReference>
<dbReference type="Gene3D" id="1.10.287.860">
    <property type="entry name" value="Nucleotidyltransferase"/>
    <property type="match status" value="1"/>
</dbReference>
<keyword evidence="2" id="KW-0418">Kinase</keyword>
<dbReference type="Pfam" id="PF04607">
    <property type="entry name" value="RelA_SpoT"/>
    <property type="match status" value="1"/>
</dbReference>
<dbReference type="InterPro" id="IPR007685">
    <property type="entry name" value="RelA_SpoT"/>
</dbReference>
<keyword evidence="3" id="KW-1185">Reference proteome</keyword>
<dbReference type="SUPFAM" id="SSF81301">
    <property type="entry name" value="Nucleotidyltransferase"/>
    <property type="match status" value="1"/>
</dbReference>
<keyword evidence="2" id="KW-0808">Transferase</keyword>
<dbReference type="EMBL" id="LT629688">
    <property type="protein sequence ID" value="SDD72544.1"/>
    <property type="molecule type" value="Genomic_DNA"/>
</dbReference>
<reference evidence="2 3" key="1">
    <citation type="submission" date="2016-10" db="EMBL/GenBank/DDBJ databases">
        <authorList>
            <person name="de Groot N.N."/>
        </authorList>
    </citation>
    <scope>NUCLEOTIDE SEQUENCE [LARGE SCALE GENOMIC DNA]</scope>
    <source>
        <strain evidence="2 3">MON 2.2</strain>
    </source>
</reference>
<gene>
    <name evidence="2" type="ORF">SAMN04489747_1600</name>
</gene>
<dbReference type="Gene3D" id="3.30.460.10">
    <property type="entry name" value="Beta Polymerase, domain 2"/>
    <property type="match status" value="1"/>
</dbReference>
<sequence length="261" mass="28715">MSGAEAVEPGPVHEVGQHMRLLNDFMLGYKFAIDSVVTKIQILREDYNNAHDHNPIEHINSRLKSPESILAKARRKGQPVDLDSIRANTLDIAGVRVTCCFLSDTYAVRDVIARHEDVRVLEERDYIAAPKANGYQSLHLIVEVPVYRAREVSRVPVEIQLRTIAMDFWASLEHRIYYKYGGSVPASLVEDLTQAAAAVNSLDLTMQDLHQQVHAPQSLAPAAPLAPPADLFARYARALGVAVDDEGPGTGPVDPPAGPRD</sequence>
<feature type="domain" description="RelA/SpoT" evidence="1">
    <location>
        <begin position="61"/>
        <end position="184"/>
    </location>
</feature>
<dbReference type="AlphaFoldDB" id="A0A1G6X3C4"/>
<organism evidence="2 3">
    <name type="scientific">Auraticoccus monumenti</name>
    <dbReference type="NCBI Taxonomy" id="675864"/>
    <lineage>
        <taxon>Bacteria</taxon>
        <taxon>Bacillati</taxon>
        <taxon>Actinomycetota</taxon>
        <taxon>Actinomycetes</taxon>
        <taxon>Propionibacteriales</taxon>
        <taxon>Propionibacteriaceae</taxon>
        <taxon>Auraticoccus</taxon>
    </lineage>
</organism>
<name>A0A1G6X3C4_9ACTN</name>
<dbReference type="CDD" id="cd05399">
    <property type="entry name" value="NT_Rel-Spo_like"/>
    <property type="match status" value="1"/>
</dbReference>
<dbReference type="InterPro" id="IPR043519">
    <property type="entry name" value="NT_sf"/>
</dbReference>
<dbReference type="PANTHER" id="PTHR47837">
    <property type="entry name" value="GTP PYROPHOSPHOKINASE YJBM"/>
    <property type="match status" value="1"/>
</dbReference>